<dbReference type="Proteomes" id="UP000051977">
    <property type="component" value="Unassembled WGS sequence"/>
</dbReference>
<evidence type="ECO:0000313" key="6">
    <source>
        <dbReference type="Proteomes" id="UP000051977"/>
    </source>
</evidence>
<dbReference type="SUPFAM" id="SSF51430">
    <property type="entry name" value="NAD(P)-linked oxidoreductase"/>
    <property type="match status" value="1"/>
</dbReference>
<dbReference type="PRINTS" id="PR00069">
    <property type="entry name" value="ALDKETRDTASE"/>
</dbReference>
<keyword evidence="6" id="KW-1185">Reference proteome</keyword>
<sequence length="303" mass="34457">MLFLDGLNSTMTLNNGIEMPRFGLGVWKSDNHAARDSVAAAIRNGYRAIDTAKQYGNEQGTGAGIKLGLKQAGLKREDVFVTTKLFNGDQGNYDKVSKAFEGQLKDLGLDYVDLYLMHWPVDAYYLESYQAMERLLKEGKVRAIGVSNFDNDRMSKLMESADVIPAINQMEFNPTNQERDILKFDTSHKITMTAWSPLGGGKSLTNPVIEKLADKYHRSAAQIILRWEWQREIITVIKSVHEKRIIENSHIFDFELSDEDVETINQLDEGKRGLWYDDFKWHRPSADIGDSVDQWDDTGKPLS</sequence>
<evidence type="ECO:0000256" key="1">
    <source>
        <dbReference type="ARBA" id="ARBA00007905"/>
    </source>
</evidence>
<dbReference type="PIRSF" id="PIRSF000097">
    <property type="entry name" value="AKR"/>
    <property type="match status" value="1"/>
</dbReference>
<gene>
    <name evidence="5" type="ORF">FD12_GL001883</name>
</gene>
<dbReference type="EMBL" id="AZEI01000030">
    <property type="protein sequence ID" value="KRL17262.1"/>
    <property type="molecule type" value="Genomic_DNA"/>
</dbReference>
<protein>
    <submittedName>
        <fullName evidence="5">Organophosphate reductase</fullName>
    </submittedName>
</protein>
<dbReference type="Pfam" id="PF00248">
    <property type="entry name" value="Aldo_ket_red"/>
    <property type="match status" value="1"/>
</dbReference>
<organism evidence="5 6">
    <name type="scientific">Lentilactobacillus rapi DSM 19907 = JCM 15042</name>
    <dbReference type="NCBI Taxonomy" id="1423795"/>
    <lineage>
        <taxon>Bacteria</taxon>
        <taxon>Bacillati</taxon>
        <taxon>Bacillota</taxon>
        <taxon>Bacilli</taxon>
        <taxon>Lactobacillales</taxon>
        <taxon>Lactobacillaceae</taxon>
        <taxon>Lentilactobacillus</taxon>
    </lineage>
</organism>
<evidence type="ECO:0000256" key="3">
    <source>
        <dbReference type="ARBA" id="ARBA00023002"/>
    </source>
</evidence>
<name>A0ABR5PEV9_9LACO</name>
<dbReference type="InterPro" id="IPR018170">
    <property type="entry name" value="Aldo/ket_reductase_CS"/>
</dbReference>
<dbReference type="Gene3D" id="3.20.20.100">
    <property type="entry name" value="NADP-dependent oxidoreductase domain"/>
    <property type="match status" value="1"/>
</dbReference>
<dbReference type="CDD" id="cd19071">
    <property type="entry name" value="AKR_AKR1-5-like"/>
    <property type="match status" value="1"/>
</dbReference>
<reference evidence="5 6" key="1">
    <citation type="journal article" date="2015" name="Genome Announc.">
        <title>Expanding the biotechnology potential of lactobacilli through comparative genomics of 213 strains and associated genera.</title>
        <authorList>
            <person name="Sun Z."/>
            <person name="Harris H.M."/>
            <person name="McCann A."/>
            <person name="Guo C."/>
            <person name="Argimon S."/>
            <person name="Zhang W."/>
            <person name="Yang X."/>
            <person name="Jeffery I.B."/>
            <person name="Cooney J.C."/>
            <person name="Kagawa T.F."/>
            <person name="Liu W."/>
            <person name="Song Y."/>
            <person name="Salvetti E."/>
            <person name="Wrobel A."/>
            <person name="Rasinkangas P."/>
            <person name="Parkhill J."/>
            <person name="Rea M.C."/>
            <person name="O'Sullivan O."/>
            <person name="Ritari J."/>
            <person name="Douillard F.P."/>
            <person name="Paul Ross R."/>
            <person name="Yang R."/>
            <person name="Briner A.E."/>
            <person name="Felis G.E."/>
            <person name="de Vos W.M."/>
            <person name="Barrangou R."/>
            <person name="Klaenhammer T.R."/>
            <person name="Caufield P.W."/>
            <person name="Cui Y."/>
            <person name="Zhang H."/>
            <person name="O'Toole P.W."/>
        </authorList>
    </citation>
    <scope>NUCLEOTIDE SEQUENCE [LARGE SCALE GENOMIC DNA]</scope>
    <source>
        <strain evidence="5 6">DSM 19907</strain>
    </source>
</reference>
<dbReference type="PROSITE" id="PS00063">
    <property type="entry name" value="ALDOKETO_REDUCTASE_3"/>
    <property type="match status" value="1"/>
</dbReference>
<feature type="domain" description="NADP-dependent oxidoreductase" evidence="4">
    <location>
        <begin position="24"/>
        <end position="268"/>
    </location>
</feature>
<dbReference type="InterPro" id="IPR020471">
    <property type="entry name" value="AKR"/>
</dbReference>
<proteinExistence type="inferred from homology"/>
<evidence type="ECO:0000313" key="5">
    <source>
        <dbReference type="EMBL" id="KRL17262.1"/>
    </source>
</evidence>
<evidence type="ECO:0000256" key="2">
    <source>
        <dbReference type="ARBA" id="ARBA00022857"/>
    </source>
</evidence>
<keyword evidence="3" id="KW-0560">Oxidoreductase</keyword>
<keyword evidence="2" id="KW-0521">NADP</keyword>
<dbReference type="PANTHER" id="PTHR43827">
    <property type="entry name" value="2,5-DIKETO-D-GLUCONIC ACID REDUCTASE"/>
    <property type="match status" value="1"/>
</dbReference>
<dbReference type="PROSITE" id="PS00062">
    <property type="entry name" value="ALDOKETO_REDUCTASE_2"/>
    <property type="match status" value="1"/>
</dbReference>
<evidence type="ECO:0000259" key="4">
    <source>
        <dbReference type="Pfam" id="PF00248"/>
    </source>
</evidence>
<dbReference type="InterPro" id="IPR036812">
    <property type="entry name" value="NAD(P)_OxRdtase_dom_sf"/>
</dbReference>
<comment type="caution">
    <text evidence="5">The sequence shown here is derived from an EMBL/GenBank/DDBJ whole genome shotgun (WGS) entry which is preliminary data.</text>
</comment>
<accession>A0ABR5PEV9</accession>
<dbReference type="InterPro" id="IPR023210">
    <property type="entry name" value="NADP_OxRdtase_dom"/>
</dbReference>
<dbReference type="PANTHER" id="PTHR43827:SF3">
    <property type="entry name" value="NADP-DEPENDENT OXIDOREDUCTASE DOMAIN-CONTAINING PROTEIN"/>
    <property type="match status" value="1"/>
</dbReference>
<comment type="similarity">
    <text evidence="1">Belongs to the aldo/keto reductase family.</text>
</comment>